<dbReference type="CDD" id="cd19091">
    <property type="entry name" value="AKR_PsAKR"/>
    <property type="match status" value="1"/>
</dbReference>
<dbReference type="GO" id="GO:0016491">
    <property type="term" value="F:oxidoreductase activity"/>
    <property type="evidence" value="ECO:0007669"/>
    <property type="project" value="UniProtKB-KW"/>
</dbReference>
<dbReference type="InterPro" id="IPR036812">
    <property type="entry name" value="NAD(P)_OxRdtase_dom_sf"/>
</dbReference>
<dbReference type="GO" id="GO:0005829">
    <property type="term" value="C:cytosol"/>
    <property type="evidence" value="ECO:0007669"/>
    <property type="project" value="UniProtKB-ARBA"/>
</dbReference>
<accession>A0A6M7WLV5</accession>
<protein>
    <submittedName>
        <fullName evidence="3">Aldo/keto reductase</fullName>
    </submittedName>
</protein>
<dbReference type="AlphaFoldDB" id="A0A6M7WLV5"/>
<dbReference type="SUPFAM" id="SSF51430">
    <property type="entry name" value="NAD(P)-linked oxidoreductase"/>
    <property type="match status" value="1"/>
</dbReference>
<dbReference type="Pfam" id="PF00248">
    <property type="entry name" value="Aldo_ket_red"/>
    <property type="match status" value="1"/>
</dbReference>
<dbReference type="FunFam" id="3.20.20.100:FF:000004">
    <property type="entry name" value="Oxidoreductase, aldo/keto reductase"/>
    <property type="match status" value="1"/>
</dbReference>
<dbReference type="PANTHER" id="PTHR43364:SF18">
    <property type="entry name" value="OXIDOREDUCTASE"/>
    <property type="match status" value="1"/>
</dbReference>
<organism evidence="3 4">
    <name type="scientific">Mesorhizobium loti R88b</name>
    <dbReference type="NCBI Taxonomy" id="935548"/>
    <lineage>
        <taxon>Bacteria</taxon>
        <taxon>Pseudomonadati</taxon>
        <taxon>Pseudomonadota</taxon>
        <taxon>Alphaproteobacteria</taxon>
        <taxon>Hyphomicrobiales</taxon>
        <taxon>Phyllobacteriaceae</taxon>
        <taxon>Mesorhizobium</taxon>
    </lineage>
</organism>
<keyword evidence="1" id="KW-0560">Oxidoreductase</keyword>
<evidence type="ECO:0000259" key="2">
    <source>
        <dbReference type="Pfam" id="PF00248"/>
    </source>
</evidence>
<dbReference type="PANTHER" id="PTHR43364">
    <property type="entry name" value="NADH-SPECIFIC METHYLGLYOXAL REDUCTASE-RELATED"/>
    <property type="match status" value="1"/>
</dbReference>
<dbReference type="EMBL" id="CP033367">
    <property type="protein sequence ID" value="QKD02835.1"/>
    <property type="molecule type" value="Genomic_DNA"/>
</dbReference>
<dbReference type="InterPro" id="IPR023210">
    <property type="entry name" value="NADP_OxRdtase_dom"/>
</dbReference>
<sequence>MRYNILGRTGLFVSELCLGTMTFGGGSGIYSSMGGLQQKEADGLVKTAIDAGINFIDTSDVYSKGLSEQITGQALRNLGIAREDVIVATKFFGPTGDGPNARGTSRSHMLYALEGSLKRLQVDHIDLYQIHGFDQITPMEETLRALETVVQQGKVRYIGVSNWAAWQIAKAVGISNQFNLARFASLQAHYTIAGRDLERELVPMMESEGISLMVWSPLAGGFLSGKYSRDGAKEGDNRRATFDFPPVNEERGYNVIDAMKPIAEAKGVSIAQIALAWLLHQKAVTSVIIGAKKPGQLDDNIAATKVALTDAELRTLDDISKLPAEYPGWVFDFQSKVRGDQLKQEPRGT</sequence>
<dbReference type="Gene3D" id="3.20.20.100">
    <property type="entry name" value="NADP-dependent oxidoreductase domain"/>
    <property type="match status" value="1"/>
</dbReference>
<reference evidence="3 4" key="1">
    <citation type="submission" date="2018-10" db="EMBL/GenBank/DDBJ databases">
        <authorList>
            <person name="Perry B.J."/>
            <person name="Sullivan J.T."/>
            <person name="Murphy R.J.T."/>
            <person name="Ramsay J.P."/>
            <person name="Ronson C.W."/>
        </authorList>
    </citation>
    <scope>NUCLEOTIDE SEQUENCE [LARGE SCALE GENOMIC DNA]</scope>
    <source>
        <strain evidence="3 4">R88b</strain>
    </source>
</reference>
<proteinExistence type="predicted"/>
<evidence type="ECO:0000313" key="3">
    <source>
        <dbReference type="EMBL" id="QKD02835.1"/>
    </source>
</evidence>
<evidence type="ECO:0000256" key="1">
    <source>
        <dbReference type="ARBA" id="ARBA00023002"/>
    </source>
</evidence>
<dbReference type="InterPro" id="IPR050523">
    <property type="entry name" value="AKR_Detox_Biosynth"/>
</dbReference>
<name>A0A6M7WLV5_RHILI</name>
<gene>
    <name evidence="3" type="ORF">EB235_16055</name>
</gene>
<evidence type="ECO:0000313" key="4">
    <source>
        <dbReference type="Proteomes" id="UP000503017"/>
    </source>
</evidence>
<feature type="domain" description="NADP-dependent oxidoreductase" evidence="2">
    <location>
        <begin position="15"/>
        <end position="320"/>
    </location>
</feature>
<dbReference type="Proteomes" id="UP000503017">
    <property type="component" value="Chromosome"/>
</dbReference>
<dbReference type="RefSeq" id="WP_027030056.1">
    <property type="nucleotide sequence ID" value="NZ_CP033367.1"/>
</dbReference>